<dbReference type="Proteomes" id="UP001155483">
    <property type="component" value="Unassembled WGS sequence"/>
</dbReference>
<comment type="caution">
    <text evidence="1">The sequence shown here is derived from an EMBL/GenBank/DDBJ whole genome shotgun (WGS) entry which is preliminary data.</text>
</comment>
<evidence type="ECO:0000313" key="2">
    <source>
        <dbReference type="Proteomes" id="UP001155483"/>
    </source>
</evidence>
<gene>
    <name evidence="1" type="ORF">OCK74_17925</name>
</gene>
<reference evidence="1" key="2">
    <citation type="submission" date="2023-04" db="EMBL/GenBank/DDBJ databases">
        <title>Paracnuella aquatica gen. nov., sp. nov., a member of the family Chitinophagaceae isolated from a hot spring.</title>
        <authorList>
            <person name="Wang C."/>
        </authorList>
    </citation>
    <scope>NUCLEOTIDE SEQUENCE</scope>
    <source>
        <strain evidence="1">LB-8</strain>
    </source>
</reference>
<dbReference type="EMBL" id="JAOTIF010000016">
    <property type="protein sequence ID" value="MCU7551002.1"/>
    <property type="molecule type" value="Genomic_DNA"/>
</dbReference>
<accession>A0A9X3BIA3</accession>
<protein>
    <submittedName>
        <fullName evidence="1">Uncharacterized protein</fullName>
    </submittedName>
</protein>
<keyword evidence="2" id="KW-1185">Reference proteome</keyword>
<reference evidence="1" key="1">
    <citation type="submission" date="2022-09" db="EMBL/GenBank/DDBJ databases">
        <authorList>
            <person name="Yuan C."/>
            <person name="Ke Z."/>
        </authorList>
    </citation>
    <scope>NUCLEOTIDE SEQUENCE</scope>
    <source>
        <strain evidence="1">LB-8</strain>
    </source>
</reference>
<organism evidence="1 2">
    <name type="scientific">Paraflavisolibacter caeni</name>
    <dbReference type="NCBI Taxonomy" id="2982496"/>
    <lineage>
        <taxon>Bacteria</taxon>
        <taxon>Pseudomonadati</taxon>
        <taxon>Bacteroidota</taxon>
        <taxon>Chitinophagia</taxon>
        <taxon>Chitinophagales</taxon>
        <taxon>Chitinophagaceae</taxon>
        <taxon>Paraflavisolibacter</taxon>
    </lineage>
</organism>
<name>A0A9X3BIA3_9BACT</name>
<dbReference type="RefSeq" id="WP_279298441.1">
    <property type="nucleotide sequence ID" value="NZ_JAOTIF010000016.1"/>
</dbReference>
<proteinExistence type="predicted"/>
<dbReference type="AlphaFoldDB" id="A0A9X3BIA3"/>
<evidence type="ECO:0000313" key="1">
    <source>
        <dbReference type="EMBL" id="MCU7551002.1"/>
    </source>
</evidence>
<sequence length="336" mass="38676">MEKTLLFFLLLAYLHGGSQKPEFSFQSLVGLTNASKDQFQTSISRKGFKQVPAENDSNSYFKNYKKKSIEKMIRRYDQDRYDSVIYQTSWLQEFLDLNQELQNAGYATSNGNMIMNNVYSIYQKRNITIKPRIKKEEGKTLYSFIIEKKDLPQAKEIVYAEDLLKISSHEYLAAIFGANNVRKDVFYFSEKEVNKCSILFPNTSMQAIFIWNDEVNNRDISLLIIGGQFSAGSTMNYRTVEQSKWRTSNGIYQGMSLKELYQLNGSDIKFYGWDNEEGGFIVPEKIGNIDFKKTGVKLTCLDCNEDQYYSKSGIITSTAVLKENRRVFVSALVIAP</sequence>